<comment type="similarity">
    <text evidence="1">Belongs to the sigma-70 factor family. ECF subfamily.</text>
</comment>
<dbReference type="InterPro" id="IPR014284">
    <property type="entry name" value="RNA_pol_sigma-70_dom"/>
</dbReference>
<name>A0A6G8QEC9_9ACTN</name>
<keyword evidence="3" id="KW-0731">Sigma factor</keyword>
<evidence type="ECO:0000256" key="2">
    <source>
        <dbReference type="ARBA" id="ARBA00023015"/>
    </source>
</evidence>
<dbReference type="GO" id="GO:0006352">
    <property type="term" value="P:DNA-templated transcription initiation"/>
    <property type="evidence" value="ECO:0007669"/>
    <property type="project" value="InterPro"/>
</dbReference>
<sequence>MGLWWPGLSCIIMGVVRGTDKDLIRGCKKGEARAWERVMDKYQRLVFSIPRSYGLSREDAADVSQLTFTILIQSLDSLTEESNLKAWLATVARRHTWRAMEKGRRERPGREDDLAETPWLLGNEKPSEKWELIDWLDQGLSEVSEPCRRLLKALYLDETEPSYAEISERLDMPVGSIGPTRARCLQRLRTALGER</sequence>
<dbReference type="EMBL" id="CP045119">
    <property type="protein sequence ID" value="QIN84839.1"/>
    <property type="molecule type" value="Genomic_DNA"/>
</dbReference>
<dbReference type="InterPro" id="IPR013324">
    <property type="entry name" value="RNA_pol_sigma_r3/r4-like"/>
</dbReference>
<proteinExistence type="inferred from homology"/>
<dbReference type="AlphaFoldDB" id="A0A6G8QEC9"/>
<evidence type="ECO:0000313" key="8">
    <source>
        <dbReference type="Proteomes" id="UP000501452"/>
    </source>
</evidence>
<dbReference type="GO" id="GO:0016987">
    <property type="term" value="F:sigma factor activity"/>
    <property type="evidence" value="ECO:0007669"/>
    <property type="project" value="UniProtKB-KW"/>
</dbReference>
<feature type="domain" description="RNA polymerase sigma-70 region 2" evidence="6">
    <location>
        <begin position="40"/>
        <end position="105"/>
    </location>
</feature>
<keyword evidence="4" id="KW-0238">DNA-binding</keyword>
<dbReference type="InterPro" id="IPR013325">
    <property type="entry name" value="RNA_pol_sigma_r2"/>
</dbReference>
<accession>A0A6G8QEC9</accession>
<evidence type="ECO:0000259" key="6">
    <source>
        <dbReference type="Pfam" id="PF04542"/>
    </source>
</evidence>
<dbReference type="Proteomes" id="UP000501452">
    <property type="component" value="Chromosome"/>
</dbReference>
<keyword evidence="5" id="KW-0804">Transcription</keyword>
<keyword evidence="2" id="KW-0805">Transcription regulation</keyword>
<gene>
    <name evidence="7" type="ORF">GBA63_20970</name>
</gene>
<evidence type="ECO:0000256" key="1">
    <source>
        <dbReference type="ARBA" id="ARBA00010641"/>
    </source>
</evidence>
<dbReference type="PANTHER" id="PTHR43133:SF8">
    <property type="entry name" value="RNA POLYMERASE SIGMA FACTOR HI_1459-RELATED"/>
    <property type="match status" value="1"/>
</dbReference>
<dbReference type="InterPro" id="IPR039425">
    <property type="entry name" value="RNA_pol_sigma-70-like"/>
</dbReference>
<dbReference type="NCBIfam" id="TIGR02937">
    <property type="entry name" value="sigma70-ECF"/>
    <property type="match status" value="1"/>
</dbReference>
<dbReference type="Gene3D" id="1.10.10.10">
    <property type="entry name" value="Winged helix-like DNA-binding domain superfamily/Winged helix DNA-binding domain"/>
    <property type="match status" value="1"/>
</dbReference>
<protein>
    <submittedName>
        <fullName evidence="7">Sigma-70 family RNA polymerase sigma factor</fullName>
    </submittedName>
</protein>
<keyword evidence="8" id="KW-1185">Reference proteome</keyword>
<evidence type="ECO:0000256" key="5">
    <source>
        <dbReference type="ARBA" id="ARBA00023163"/>
    </source>
</evidence>
<evidence type="ECO:0000256" key="4">
    <source>
        <dbReference type="ARBA" id="ARBA00023125"/>
    </source>
</evidence>
<dbReference type="InterPro" id="IPR036388">
    <property type="entry name" value="WH-like_DNA-bd_sf"/>
</dbReference>
<evidence type="ECO:0000313" key="7">
    <source>
        <dbReference type="EMBL" id="QIN84839.1"/>
    </source>
</evidence>
<dbReference type="PANTHER" id="PTHR43133">
    <property type="entry name" value="RNA POLYMERASE ECF-TYPE SIGMA FACTO"/>
    <property type="match status" value="1"/>
</dbReference>
<dbReference type="SUPFAM" id="SSF88946">
    <property type="entry name" value="Sigma2 domain of RNA polymerase sigma factors"/>
    <property type="match status" value="1"/>
</dbReference>
<dbReference type="Gene3D" id="1.10.1740.10">
    <property type="match status" value="1"/>
</dbReference>
<reference evidence="7 8" key="1">
    <citation type="submission" date="2019-10" db="EMBL/GenBank/DDBJ databases">
        <title>Rubrobacter sp nov SCSIO 52090 isolated from a deep-sea sediment in the South China Sea.</title>
        <authorList>
            <person name="Chen R.W."/>
        </authorList>
    </citation>
    <scope>NUCLEOTIDE SEQUENCE [LARGE SCALE GENOMIC DNA]</scope>
    <source>
        <strain evidence="7 8">SCSIO 52909</strain>
    </source>
</reference>
<dbReference type="InterPro" id="IPR007627">
    <property type="entry name" value="RNA_pol_sigma70_r2"/>
</dbReference>
<evidence type="ECO:0000256" key="3">
    <source>
        <dbReference type="ARBA" id="ARBA00023082"/>
    </source>
</evidence>
<dbReference type="SUPFAM" id="SSF88659">
    <property type="entry name" value="Sigma3 and sigma4 domains of RNA polymerase sigma factors"/>
    <property type="match status" value="1"/>
</dbReference>
<dbReference type="RefSeq" id="WP_166179426.1">
    <property type="nucleotide sequence ID" value="NZ_CP045119.1"/>
</dbReference>
<dbReference type="KEGG" id="rub:GBA63_20970"/>
<dbReference type="GO" id="GO:0003677">
    <property type="term" value="F:DNA binding"/>
    <property type="evidence" value="ECO:0007669"/>
    <property type="project" value="UniProtKB-KW"/>
</dbReference>
<organism evidence="7 8">
    <name type="scientific">Rubrobacter tropicus</name>
    <dbReference type="NCBI Taxonomy" id="2653851"/>
    <lineage>
        <taxon>Bacteria</taxon>
        <taxon>Bacillati</taxon>
        <taxon>Actinomycetota</taxon>
        <taxon>Rubrobacteria</taxon>
        <taxon>Rubrobacterales</taxon>
        <taxon>Rubrobacteraceae</taxon>
        <taxon>Rubrobacter</taxon>
    </lineage>
</organism>
<dbReference type="Pfam" id="PF04542">
    <property type="entry name" value="Sigma70_r2"/>
    <property type="match status" value="1"/>
</dbReference>